<comment type="caution">
    <text evidence="7">The sequence shown here is derived from an EMBL/GenBank/DDBJ whole genome shotgun (WGS) entry which is preliminary data.</text>
</comment>
<evidence type="ECO:0000259" key="5">
    <source>
        <dbReference type="PROSITE" id="PS50110"/>
    </source>
</evidence>
<dbReference type="InterPro" id="IPR011006">
    <property type="entry name" value="CheY-like_superfamily"/>
</dbReference>
<evidence type="ECO:0000256" key="3">
    <source>
        <dbReference type="ARBA" id="ARBA00023004"/>
    </source>
</evidence>
<dbReference type="Gene3D" id="1.20.120.50">
    <property type="entry name" value="Hemerythrin-like"/>
    <property type="match status" value="1"/>
</dbReference>
<sequence length="635" mass="71722">MTNSKQLPTILIVDDDPTNIDILAASLNSLYRIKVANNGGDALRVAQTEQPDLVLLDVMMPGMSGFEVCRKLKENPLTEKIAVIFVTADNTESGEELGLDMGAADYIMKPFVIRSVKARIRKHIRFKQQAELMEIKSIDILPWSNHFDTGIPKIDEQHQKLVQLLNELASRAAFHCDIQTLNVVFNRLADYAVYHFQTEEAIWHEYFQDDALETKHKAEHNSFASTILNLKSEENSISLYSRVDKLLLFLVNWLAYHILENDKYMASVVLAMQSGISHEQAKKQANDKMHDGTRPLINIILSAYRSLAANTTQLMKEAIERKQVERKLGISAKKLESTVQDLEKANEDLKKQFTDSIKVFAHVIEMRPGIKSRQSKDIIEKSMLVARCLGINATDSKNILYAGLLMKIGQVSFSDALLEAPFDLIPLAEKERYLKHAVDGEALLSDLTFLKDASILIRHQYERYDGSGLPDGLAKQKIPMGARILSVVRDYIAYLDGSMTGEAMTFTSAVSKLTARSGSHYDPNVLNALIKVLKDTEVEADVDVEAKTPEINKSWRRSRLLTKQDKVKKLNIAKSVVEVSWPQLKVGMDIESVYFGDKPYIRNCVADKKIINEILLFSERMGKDPVIRVRVKENK</sequence>
<organism evidence="7 8">
    <name type="scientific">Candidatus Methylobacter oryzae</name>
    <dbReference type="NCBI Taxonomy" id="2497749"/>
    <lineage>
        <taxon>Bacteria</taxon>
        <taxon>Pseudomonadati</taxon>
        <taxon>Pseudomonadota</taxon>
        <taxon>Gammaproteobacteria</taxon>
        <taxon>Methylococcales</taxon>
        <taxon>Methylococcaceae</taxon>
        <taxon>Methylobacter</taxon>
    </lineage>
</organism>
<evidence type="ECO:0000313" key="7">
    <source>
        <dbReference type="EMBL" id="TRW89947.1"/>
    </source>
</evidence>
<evidence type="ECO:0000313" key="8">
    <source>
        <dbReference type="Proteomes" id="UP000733744"/>
    </source>
</evidence>
<dbReference type="CDD" id="cd12107">
    <property type="entry name" value="Hemerythrin"/>
    <property type="match status" value="1"/>
</dbReference>
<dbReference type="InterPro" id="IPR052020">
    <property type="entry name" value="Cyclic_di-GMP/3'3'-cGAMP_PDE"/>
</dbReference>
<dbReference type="InterPro" id="IPR035938">
    <property type="entry name" value="Hemerythrin-like_sf"/>
</dbReference>
<keyword evidence="8" id="KW-1185">Reference proteome</keyword>
<dbReference type="InterPro" id="IPR012827">
    <property type="entry name" value="Hemerythrin_metal-bd"/>
</dbReference>
<feature type="modified residue" description="4-aspartylphosphate" evidence="4">
    <location>
        <position position="57"/>
    </location>
</feature>
<dbReference type="InterPro" id="IPR001789">
    <property type="entry name" value="Sig_transdc_resp-reg_receiver"/>
</dbReference>
<comment type="similarity">
    <text evidence="1">Belongs to the hemerythrin family.</text>
</comment>
<protein>
    <submittedName>
        <fullName evidence="7">Bacteriohemerythrin</fullName>
    </submittedName>
</protein>
<dbReference type="Gene3D" id="3.40.50.2300">
    <property type="match status" value="1"/>
</dbReference>
<dbReference type="SUPFAM" id="SSF109604">
    <property type="entry name" value="HD-domain/PDEase-like"/>
    <property type="match status" value="1"/>
</dbReference>
<dbReference type="InterPro" id="IPR037522">
    <property type="entry name" value="HD_GYP_dom"/>
</dbReference>
<dbReference type="Pfam" id="PF00072">
    <property type="entry name" value="Response_reg"/>
    <property type="match status" value="1"/>
</dbReference>
<dbReference type="PANTHER" id="PTHR45228">
    <property type="entry name" value="CYCLIC DI-GMP PHOSPHODIESTERASE TM_0186-RELATED"/>
    <property type="match status" value="1"/>
</dbReference>
<evidence type="ECO:0000256" key="1">
    <source>
        <dbReference type="ARBA" id="ARBA00010587"/>
    </source>
</evidence>
<dbReference type="Pfam" id="PF13487">
    <property type="entry name" value="HD_5"/>
    <property type="match status" value="1"/>
</dbReference>
<dbReference type="PROSITE" id="PS51832">
    <property type="entry name" value="HD_GYP"/>
    <property type="match status" value="1"/>
</dbReference>
<dbReference type="SUPFAM" id="SSF52172">
    <property type="entry name" value="CheY-like"/>
    <property type="match status" value="1"/>
</dbReference>
<accession>A0ABY3C6A1</accession>
<feature type="domain" description="HD-GYP" evidence="6">
    <location>
        <begin position="349"/>
        <end position="545"/>
    </location>
</feature>
<name>A0ABY3C6A1_9GAMM</name>
<dbReference type="NCBIfam" id="TIGR02481">
    <property type="entry name" value="hemeryth_dom"/>
    <property type="match status" value="1"/>
</dbReference>
<reference evidence="7 8" key="1">
    <citation type="journal article" date="2019" name="Antonie Van Leeuwenhoek">
        <title>Description of 'Ca. Methylobacter oryzae' KRF1, a novel species from the environmentally important Methylobacter clade 2.</title>
        <authorList>
            <person name="Khatri K."/>
            <person name="Mohite J.A."/>
            <person name="Pandit P.S."/>
            <person name="Bahulikar R."/>
            <person name="Rahalkar M.C."/>
        </authorList>
    </citation>
    <scope>NUCLEOTIDE SEQUENCE [LARGE SCALE GENOMIC DNA]</scope>
    <source>
        <strain evidence="7 8">KRF1</strain>
    </source>
</reference>
<dbReference type="EMBL" id="RYFG02000120">
    <property type="protein sequence ID" value="TRW89947.1"/>
    <property type="molecule type" value="Genomic_DNA"/>
</dbReference>
<keyword evidence="3" id="KW-0408">Iron</keyword>
<evidence type="ECO:0000256" key="2">
    <source>
        <dbReference type="ARBA" id="ARBA00022723"/>
    </source>
</evidence>
<dbReference type="Proteomes" id="UP000733744">
    <property type="component" value="Unassembled WGS sequence"/>
</dbReference>
<keyword evidence="2" id="KW-0479">Metal-binding</keyword>
<dbReference type="SUPFAM" id="SSF47188">
    <property type="entry name" value="Hemerythrin-like"/>
    <property type="match status" value="1"/>
</dbReference>
<evidence type="ECO:0000259" key="6">
    <source>
        <dbReference type="PROSITE" id="PS51832"/>
    </source>
</evidence>
<dbReference type="Pfam" id="PF01814">
    <property type="entry name" value="Hemerythrin"/>
    <property type="match status" value="1"/>
</dbReference>
<evidence type="ECO:0000256" key="4">
    <source>
        <dbReference type="PROSITE-ProRule" id="PRU00169"/>
    </source>
</evidence>
<dbReference type="Gene3D" id="1.10.3210.10">
    <property type="entry name" value="Hypothetical protein af1432"/>
    <property type="match status" value="1"/>
</dbReference>
<gene>
    <name evidence="7" type="ORF">EKO24_020205</name>
</gene>
<feature type="domain" description="Response regulatory" evidence="5">
    <location>
        <begin position="9"/>
        <end position="124"/>
    </location>
</feature>
<dbReference type="SMART" id="SM00448">
    <property type="entry name" value="REC"/>
    <property type="match status" value="1"/>
</dbReference>
<dbReference type="RefSeq" id="WP_127026984.1">
    <property type="nucleotide sequence ID" value="NZ_RYFG02000120.1"/>
</dbReference>
<dbReference type="NCBIfam" id="NF033749">
    <property type="entry name" value="bact_hemeryth"/>
    <property type="match status" value="1"/>
</dbReference>
<dbReference type="PROSITE" id="PS50110">
    <property type="entry name" value="RESPONSE_REGULATORY"/>
    <property type="match status" value="1"/>
</dbReference>
<keyword evidence="4" id="KW-0597">Phosphoprotein</keyword>
<proteinExistence type="inferred from homology"/>
<dbReference type="InterPro" id="IPR012312">
    <property type="entry name" value="Hemerythrin-like"/>
</dbReference>